<gene>
    <name evidence="3" type="ORF">RM545_03370</name>
</gene>
<evidence type="ECO:0000313" key="4">
    <source>
        <dbReference type="Proteomes" id="UP001245285"/>
    </source>
</evidence>
<dbReference type="PROSITE" id="PS00639">
    <property type="entry name" value="THIOL_PROTEASE_HIS"/>
    <property type="match status" value="1"/>
</dbReference>
<dbReference type="InterPro" id="IPR025660">
    <property type="entry name" value="Pept_his_AS"/>
</dbReference>
<accession>A0ABU3CH91</accession>
<proteinExistence type="inferred from homology"/>
<reference evidence="3 4" key="1">
    <citation type="submission" date="2023-09" db="EMBL/GenBank/DDBJ databases">
        <authorList>
            <person name="Rey-Velasco X."/>
        </authorList>
    </citation>
    <scope>NUCLEOTIDE SEQUENCE [LARGE SCALE GENOMIC DNA]</scope>
    <source>
        <strain evidence="3 4">F260</strain>
    </source>
</reference>
<dbReference type="InterPro" id="IPR013128">
    <property type="entry name" value="Peptidase_C1A"/>
</dbReference>
<dbReference type="CDD" id="cd02248">
    <property type="entry name" value="Peptidase_C1A"/>
    <property type="match status" value="1"/>
</dbReference>
<dbReference type="Pfam" id="PF00112">
    <property type="entry name" value="Peptidase_C1"/>
    <property type="match status" value="1"/>
</dbReference>
<evidence type="ECO:0000256" key="1">
    <source>
        <dbReference type="ARBA" id="ARBA00008455"/>
    </source>
</evidence>
<dbReference type="EMBL" id="JAVRHO010000003">
    <property type="protein sequence ID" value="MDT0645719.1"/>
    <property type="molecule type" value="Genomic_DNA"/>
</dbReference>
<evidence type="ECO:0000313" key="3">
    <source>
        <dbReference type="EMBL" id="MDT0645719.1"/>
    </source>
</evidence>
<protein>
    <submittedName>
        <fullName evidence="3">C1 family peptidase</fullName>
    </submittedName>
</protein>
<organism evidence="3 4">
    <name type="scientific">Autumnicola lenta</name>
    <dbReference type="NCBI Taxonomy" id="3075593"/>
    <lineage>
        <taxon>Bacteria</taxon>
        <taxon>Pseudomonadati</taxon>
        <taxon>Bacteroidota</taxon>
        <taxon>Flavobacteriia</taxon>
        <taxon>Flavobacteriales</taxon>
        <taxon>Flavobacteriaceae</taxon>
        <taxon>Autumnicola</taxon>
    </lineage>
</organism>
<keyword evidence="4" id="KW-1185">Reference proteome</keyword>
<sequence length="465" mass="53478">MKIKELRRQLKIKNAKWTIPDEVLDDISLKELSQKYSLGAKTEIPGMLKTRLPRFRGGSTQKFLKWQPNTLRQLRSTLSRQPSAWDWRDVNNQNWVSPVKNQGGCGSCVAFAVLAAFESHYRLLKNNPNLNMDLSEGALFFSNERQCNSGDPRVGWWVNKGLDSIVEEGVCSELVYPYRATNQNVELSQGTYETFKAAGYDSTTNTSLMKKWLVEEGPLVTRFDVYDDFFAFWRGGANGVYTYTGTPYAGGHAVAVVGYDDNDNCWICKNSWGSVNNQENGCFRIGYGEVGIDERMYLIQDVHNVITRDEINYNPRNLRIRNEGAKGWLLTDGVSRMKMLDTKEDARNALRVARRHTRHGFIGRDNNRSNRSDYIIEYWAGNSGLPHEPLTRVDAISYDPRKIVAEDIDNKGWRLKEGNHWMEMADDFNDALTLLQIAERHNKMCFIGRGNNRPNRKSYIMTYWE</sequence>
<comment type="similarity">
    <text evidence="1">Belongs to the peptidase C1 family.</text>
</comment>
<dbReference type="Gene3D" id="3.90.70.10">
    <property type="entry name" value="Cysteine proteinases"/>
    <property type="match status" value="1"/>
</dbReference>
<dbReference type="RefSeq" id="WP_311493904.1">
    <property type="nucleotide sequence ID" value="NZ_JAVRHO010000003.1"/>
</dbReference>
<dbReference type="SUPFAM" id="SSF54001">
    <property type="entry name" value="Cysteine proteinases"/>
    <property type="match status" value="1"/>
</dbReference>
<name>A0ABU3CH91_9FLAO</name>
<dbReference type="SMART" id="SM00645">
    <property type="entry name" value="Pept_C1"/>
    <property type="match status" value="1"/>
</dbReference>
<dbReference type="InterPro" id="IPR000668">
    <property type="entry name" value="Peptidase_C1A_C"/>
</dbReference>
<feature type="domain" description="Peptidase C1A papain C-terminal" evidence="2">
    <location>
        <begin position="81"/>
        <end position="300"/>
    </location>
</feature>
<dbReference type="InterPro" id="IPR038765">
    <property type="entry name" value="Papain-like_cys_pep_sf"/>
</dbReference>
<comment type="caution">
    <text evidence="3">The sequence shown here is derived from an EMBL/GenBank/DDBJ whole genome shotgun (WGS) entry which is preliminary data.</text>
</comment>
<evidence type="ECO:0000259" key="2">
    <source>
        <dbReference type="SMART" id="SM00645"/>
    </source>
</evidence>
<dbReference type="Proteomes" id="UP001245285">
    <property type="component" value="Unassembled WGS sequence"/>
</dbReference>
<dbReference type="InterPro" id="IPR039417">
    <property type="entry name" value="Peptidase_C1A_papain-like"/>
</dbReference>
<dbReference type="PANTHER" id="PTHR12411">
    <property type="entry name" value="CYSTEINE PROTEASE FAMILY C1-RELATED"/>
    <property type="match status" value="1"/>
</dbReference>